<dbReference type="EMBL" id="LAZR01001757">
    <property type="protein sequence ID" value="KKN39555.1"/>
    <property type="molecule type" value="Genomic_DNA"/>
</dbReference>
<reference evidence="1" key="1">
    <citation type="journal article" date="2015" name="Nature">
        <title>Complex archaea that bridge the gap between prokaryotes and eukaryotes.</title>
        <authorList>
            <person name="Spang A."/>
            <person name="Saw J.H."/>
            <person name="Jorgensen S.L."/>
            <person name="Zaremba-Niedzwiedzka K."/>
            <person name="Martijn J."/>
            <person name="Lind A.E."/>
            <person name="van Eijk R."/>
            <person name="Schleper C."/>
            <person name="Guy L."/>
            <person name="Ettema T.J."/>
        </authorList>
    </citation>
    <scope>NUCLEOTIDE SEQUENCE</scope>
</reference>
<organism evidence="1">
    <name type="scientific">marine sediment metagenome</name>
    <dbReference type="NCBI Taxonomy" id="412755"/>
    <lineage>
        <taxon>unclassified sequences</taxon>
        <taxon>metagenomes</taxon>
        <taxon>ecological metagenomes</taxon>
    </lineage>
</organism>
<dbReference type="InterPro" id="IPR011011">
    <property type="entry name" value="Znf_FYVE_PHD"/>
</dbReference>
<evidence type="ECO:0000313" key="1">
    <source>
        <dbReference type="EMBL" id="KKN39555.1"/>
    </source>
</evidence>
<sequence length="55" mass="6210">MSSRINTITHCEFCGTLFELFRITCMGCKKIGCSNCVKPLANAKCYPCYREAKQP</sequence>
<gene>
    <name evidence="1" type="ORF">LCGC14_0742480</name>
</gene>
<name>A0A0F9Q6D1_9ZZZZ</name>
<dbReference type="AlphaFoldDB" id="A0A0F9Q6D1"/>
<dbReference type="SUPFAM" id="SSF57903">
    <property type="entry name" value="FYVE/PHD zinc finger"/>
    <property type="match status" value="1"/>
</dbReference>
<accession>A0A0F9Q6D1</accession>
<comment type="caution">
    <text evidence="1">The sequence shown here is derived from an EMBL/GenBank/DDBJ whole genome shotgun (WGS) entry which is preliminary data.</text>
</comment>
<proteinExistence type="predicted"/>
<protein>
    <submittedName>
        <fullName evidence="1">Uncharacterized protein</fullName>
    </submittedName>
</protein>